<proteinExistence type="predicted"/>
<sequence>MRRTRRVLILKIEKRRKLRTRPLSLNIGKSSGLFFFFVLFKILFGLQETDRK</sequence>
<keyword evidence="1" id="KW-0812">Transmembrane</keyword>
<keyword evidence="1" id="KW-0472">Membrane</keyword>
<dbReference type="AlphaFoldDB" id="A0A2P5CGU8"/>
<keyword evidence="1" id="KW-1133">Transmembrane helix</keyword>
<evidence type="ECO:0000256" key="1">
    <source>
        <dbReference type="SAM" id="Phobius"/>
    </source>
</evidence>
<name>A0A2P5CGU8_TREOI</name>
<gene>
    <name evidence="2" type="ORF">TorRG33x02_284940</name>
</gene>
<feature type="transmembrane region" description="Helical" evidence="1">
    <location>
        <begin position="21"/>
        <end position="44"/>
    </location>
</feature>
<accession>A0A2P5CGU8</accession>
<evidence type="ECO:0000313" key="2">
    <source>
        <dbReference type="EMBL" id="PON60272.1"/>
    </source>
</evidence>
<comment type="caution">
    <text evidence="2">The sequence shown here is derived from an EMBL/GenBank/DDBJ whole genome shotgun (WGS) entry which is preliminary data.</text>
</comment>
<keyword evidence="3" id="KW-1185">Reference proteome</keyword>
<reference evidence="3" key="1">
    <citation type="submission" date="2016-06" db="EMBL/GenBank/DDBJ databases">
        <title>Parallel loss of symbiosis genes in relatives of nitrogen-fixing non-legume Parasponia.</title>
        <authorList>
            <person name="Van Velzen R."/>
            <person name="Holmer R."/>
            <person name="Bu F."/>
            <person name="Rutten L."/>
            <person name="Van Zeijl A."/>
            <person name="Liu W."/>
            <person name="Santuari L."/>
            <person name="Cao Q."/>
            <person name="Sharma T."/>
            <person name="Shen D."/>
            <person name="Roswanjaya Y."/>
            <person name="Wardhani T."/>
            <person name="Kalhor M.S."/>
            <person name="Jansen J."/>
            <person name="Van den Hoogen J."/>
            <person name="Gungor B."/>
            <person name="Hartog M."/>
            <person name="Hontelez J."/>
            <person name="Verver J."/>
            <person name="Yang W.-C."/>
            <person name="Schijlen E."/>
            <person name="Repin R."/>
            <person name="Schilthuizen M."/>
            <person name="Schranz E."/>
            <person name="Heidstra R."/>
            <person name="Miyata K."/>
            <person name="Fedorova E."/>
            <person name="Kohlen W."/>
            <person name="Bisseling T."/>
            <person name="Smit S."/>
            <person name="Geurts R."/>
        </authorList>
    </citation>
    <scope>NUCLEOTIDE SEQUENCE [LARGE SCALE GENOMIC DNA]</scope>
    <source>
        <strain evidence="3">cv. RG33-2</strain>
    </source>
</reference>
<organism evidence="2 3">
    <name type="scientific">Trema orientale</name>
    <name type="common">Charcoal tree</name>
    <name type="synonym">Celtis orientalis</name>
    <dbReference type="NCBI Taxonomy" id="63057"/>
    <lineage>
        <taxon>Eukaryota</taxon>
        <taxon>Viridiplantae</taxon>
        <taxon>Streptophyta</taxon>
        <taxon>Embryophyta</taxon>
        <taxon>Tracheophyta</taxon>
        <taxon>Spermatophyta</taxon>
        <taxon>Magnoliopsida</taxon>
        <taxon>eudicotyledons</taxon>
        <taxon>Gunneridae</taxon>
        <taxon>Pentapetalae</taxon>
        <taxon>rosids</taxon>
        <taxon>fabids</taxon>
        <taxon>Rosales</taxon>
        <taxon>Cannabaceae</taxon>
        <taxon>Trema</taxon>
    </lineage>
</organism>
<protein>
    <submittedName>
        <fullName evidence="2">Uncharacterized protein</fullName>
    </submittedName>
</protein>
<dbReference type="EMBL" id="JXTC01000366">
    <property type="protein sequence ID" value="PON60272.1"/>
    <property type="molecule type" value="Genomic_DNA"/>
</dbReference>
<dbReference type="Proteomes" id="UP000237000">
    <property type="component" value="Unassembled WGS sequence"/>
</dbReference>
<dbReference type="InParanoid" id="A0A2P5CGU8"/>
<evidence type="ECO:0000313" key="3">
    <source>
        <dbReference type="Proteomes" id="UP000237000"/>
    </source>
</evidence>